<keyword evidence="1 11" id="KW-0813">Transport</keyword>
<evidence type="ECO:0000256" key="9">
    <source>
        <dbReference type="ARBA" id="ARBA00023065"/>
    </source>
</evidence>
<dbReference type="OrthoDB" id="9809491at2"/>
<gene>
    <name evidence="11" type="primary">kdpC</name>
    <name evidence="13" type="ORF">GZ22_12615</name>
</gene>
<comment type="subunit">
    <text evidence="11">The system is composed of three essential subunits: KdpA, KdpB and KdpC.</text>
</comment>
<dbReference type="GO" id="GO:0005524">
    <property type="term" value="F:ATP binding"/>
    <property type="evidence" value="ECO:0007669"/>
    <property type="project" value="UniProtKB-UniRule"/>
</dbReference>
<dbReference type="NCBIfam" id="NF001454">
    <property type="entry name" value="PRK00315.1"/>
    <property type="match status" value="1"/>
</dbReference>
<keyword evidence="10 11" id="KW-0472">Membrane</keyword>
<evidence type="ECO:0000256" key="11">
    <source>
        <dbReference type="HAMAP-Rule" id="MF_00276"/>
    </source>
</evidence>
<reference evidence="13 14" key="1">
    <citation type="submission" date="2014-07" db="EMBL/GenBank/DDBJ databases">
        <title>Complete genome sequence of a moderately halophilic bacterium Terribacillus aidingensis MP602, isolated from Cryptomeria fortunei in Tianmu mountain in China.</title>
        <authorList>
            <person name="Wang Y."/>
            <person name="Lu P."/>
            <person name="Zhang L."/>
        </authorList>
    </citation>
    <scope>NUCLEOTIDE SEQUENCE [LARGE SCALE GENOMIC DNA]</scope>
    <source>
        <strain evidence="13 14">MP602</strain>
    </source>
</reference>
<feature type="region of interest" description="Disordered" evidence="12">
    <location>
        <begin position="75"/>
        <end position="95"/>
    </location>
</feature>
<evidence type="ECO:0000256" key="6">
    <source>
        <dbReference type="ARBA" id="ARBA00022840"/>
    </source>
</evidence>
<dbReference type="HOGENOM" id="CLU_077094_1_0_9"/>
<proteinExistence type="inferred from homology"/>
<evidence type="ECO:0000313" key="14">
    <source>
        <dbReference type="Proteomes" id="UP000027980"/>
    </source>
</evidence>
<keyword evidence="13" id="KW-0378">Hydrolase</keyword>
<dbReference type="PANTHER" id="PTHR30042">
    <property type="entry name" value="POTASSIUM-TRANSPORTING ATPASE C CHAIN"/>
    <property type="match status" value="1"/>
</dbReference>
<comment type="similarity">
    <text evidence="11">Belongs to the KdpC family.</text>
</comment>
<keyword evidence="2 11" id="KW-1003">Cell membrane</keyword>
<dbReference type="GO" id="GO:0008556">
    <property type="term" value="F:P-type potassium transmembrane transporter activity"/>
    <property type="evidence" value="ECO:0007669"/>
    <property type="project" value="InterPro"/>
</dbReference>
<evidence type="ECO:0000256" key="8">
    <source>
        <dbReference type="ARBA" id="ARBA00022989"/>
    </source>
</evidence>
<dbReference type="KEGG" id="tap:GZ22_12615"/>
<dbReference type="InterPro" id="IPR003820">
    <property type="entry name" value="KdpC"/>
</dbReference>
<name>A0A075LSD6_9BACI</name>
<keyword evidence="5 11" id="KW-0547">Nucleotide-binding</keyword>
<keyword evidence="8 11" id="KW-1133">Transmembrane helix</keyword>
<dbReference type="PANTHER" id="PTHR30042:SF2">
    <property type="entry name" value="POTASSIUM-TRANSPORTING ATPASE KDPC SUBUNIT"/>
    <property type="match status" value="1"/>
</dbReference>
<evidence type="ECO:0000256" key="1">
    <source>
        <dbReference type="ARBA" id="ARBA00022448"/>
    </source>
</evidence>
<dbReference type="GO" id="GO:0005886">
    <property type="term" value="C:plasma membrane"/>
    <property type="evidence" value="ECO:0007669"/>
    <property type="project" value="UniProtKB-SubCell"/>
</dbReference>
<dbReference type="Proteomes" id="UP000027980">
    <property type="component" value="Chromosome"/>
</dbReference>
<evidence type="ECO:0000256" key="5">
    <source>
        <dbReference type="ARBA" id="ARBA00022741"/>
    </source>
</evidence>
<dbReference type="AlphaFoldDB" id="A0A075LSD6"/>
<evidence type="ECO:0000313" key="13">
    <source>
        <dbReference type="EMBL" id="AIF67398.1"/>
    </source>
</evidence>
<dbReference type="RefSeq" id="WP_038562900.1">
    <property type="nucleotide sequence ID" value="NZ_CP008876.1"/>
</dbReference>
<feature type="compositionally biased region" description="Polar residues" evidence="12">
    <location>
        <begin position="75"/>
        <end position="91"/>
    </location>
</feature>
<evidence type="ECO:0000256" key="12">
    <source>
        <dbReference type="SAM" id="MobiDB-lite"/>
    </source>
</evidence>
<evidence type="ECO:0000256" key="10">
    <source>
        <dbReference type="ARBA" id="ARBA00023136"/>
    </source>
</evidence>
<sequence length="190" mass="20196">MNKQVSNIVPVLRLGLVCLVLCSVLYPLAVTGIGQLFFPYQANGSLIEGENGSVIGSELIGQTFTDPALFQGRVSSIDNDASGSGTPNYAPSNPDLISRTEEAIRTQQASNPDGGIVPMDLVTNSGSGLDPHISVEAAEFQVPRIAEASGIPKEELYKLIDQHRTSQVEELLGAPAVNILQLNIDLRALK</sequence>
<keyword evidence="3 11" id="KW-0633">Potassium transport</keyword>
<feature type="transmembrane region" description="Helical" evidence="11">
    <location>
        <begin position="12"/>
        <end position="38"/>
    </location>
</feature>
<dbReference type="PIRSF" id="PIRSF001296">
    <property type="entry name" value="K_ATPase_KdpC"/>
    <property type="match status" value="1"/>
</dbReference>
<keyword evidence="9 11" id="KW-0406">Ion transport</keyword>
<evidence type="ECO:0000256" key="4">
    <source>
        <dbReference type="ARBA" id="ARBA00022692"/>
    </source>
</evidence>
<dbReference type="GeneID" id="34219940"/>
<dbReference type="HAMAP" id="MF_00276">
    <property type="entry name" value="KdpC"/>
    <property type="match status" value="1"/>
</dbReference>
<protein>
    <recommendedName>
        <fullName evidence="11">Potassium-transporting ATPase KdpC subunit</fullName>
    </recommendedName>
    <alternativeName>
        <fullName evidence="11">ATP phosphohydrolase [potassium-transporting] C chain</fullName>
    </alternativeName>
    <alternativeName>
        <fullName evidence="11">Potassium-binding and translocating subunit C</fullName>
    </alternativeName>
    <alternativeName>
        <fullName evidence="11">Potassium-translocating ATPase C chain</fullName>
    </alternativeName>
</protein>
<evidence type="ECO:0000256" key="3">
    <source>
        <dbReference type="ARBA" id="ARBA00022538"/>
    </source>
</evidence>
<evidence type="ECO:0000256" key="2">
    <source>
        <dbReference type="ARBA" id="ARBA00022475"/>
    </source>
</evidence>
<keyword evidence="4 11" id="KW-0812">Transmembrane</keyword>
<dbReference type="EMBL" id="CP008876">
    <property type="protein sequence ID" value="AIF67398.1"/>
    <property type="molecule type" value="Genomic_DNA"/>
</dbReference>
<dbReference type="Pfam" id="PF02669">
    <property type="entry name" value="KdpC"/>
    <property type="match status" value="1"/>
</dbReference>
<dbReference type="NCBIfam" id="TIGR00681">
    <property type="entry name" value="kdpC"/>
    <property type="match status" value="1"/>
</dbReference>
<dbReference type="GO" id="GO:0016787">
    <property type="term" value="F:hydrolase activity"/>
    <property type="evidence" value="ECO:0007669"/>
    <property type="project" value="UniProtKB-KW"/>
</dbReference>
<comment type="subcellular location">
    <subcellularLocation>
        <location evidence="11">Cell membrane</location>
        <topology evidence="11">Single-pass membrane protein</topology>
    </subcellularLocation>
</comment>
<evidence type="ECO:0000256" key="7">
    <source>
        <dbReference type="ARBA" id="ARBA00022958"/>
    </source>
</evidence>
<keyword evidence="6 11" id="KW-0067">ATP-binding</keyword>
<organism evidence="13 14">
    <name type="scientific">Terribacillus saccharophilus</name>
    <dbReference type="NCBI Taxonomy" id="361277"/>
    <lineage>
        <taxon>Bacteria</taxon>
        <taxon>Bacillati</taxon>
        <taxon>Bacillota</taxon>
        <taxon>Bacilli</taxon>
        <taxon>Bacillales</taxon>
        <taxon>Bacillaceae</taxon>
        <taxon>Terribacillus</taxon>
    </lineage>
</organism>
<comment type="function">
    <text evidence="11">Part of the high-affinity ATP-driven potassium transport (or Kdp) system, which catalyzes the hydrolysis of ATP coupled with the electrogenic transport of potassium into the cytoplasm. This subunit acts as a catalytic chaperone that increases the ATP-binding affinity of the ATP-hydrolyzing subunit KdpB by the formation of a transient KdpB/KdpC/ATP ternary complex.</text>
</comment>
<accession>A0A075LSD6</accession>
<keyword evidence="7 11" id="KW-0630">Potassium</keyword>